<name>A0ABT7ANG9_9HYPH</name>
<comment type="caution">
    <text evidence="1">The sequence shown here is derived from an EMBL/GenBank/DDBJ whole genome shotgun (WGS) entry which is preliminary data.</text>
</comment>
<sequence length="72" mass="8216">MTTTVETAERRRPVILCVEDEPDLRCDIVEEFGVASTVTFHLRNLFRKAQASRQADLIALFPASPVMLQPEW</sequence>
<reference evidence="1 2" key="1">
    <citation type="submission" date="2023-05" db="EMBL/GenBank/DDBJ databases">
        <title>Chelatococcus sp. nov., a moderately thermophilic bacterium isolated from hot spring microbial mat.</title>
        <authorList>
            <person name="Hu C.-J."/>
            <person name="Li W.-J."/>
        </authorList>
    </citation>
    <scope>NUCLEOTIDE SEQUENCE [LARGE SCALE GENOMIC DNA]</scope>
    <source>
        <strain evidence="1 2">SYSU G07232</strain>
    </source>
</reference>
<evidence type="ECO:0000313" key="2">
    <source>
        <dbReference type="Proteomes" id="UP001321492"/>
    </source>
</evidence>
<accession>A0ABT7ANG9</accession>
<evidence type="ECO:0008006" key="3">
    <source>
        <dbReference type="Google" id="ProtNLM"/>
    </source>
</evidence>
<protein>
    <recommendedName>
        <fullName evidence="3">Response regulatory domain-containing protein</fullName>
    </recommendedName>
</protein>
<dbReference type="EMBL" id="JASJEV010000017">
    <property type="protein sequence ID" value="MDJ1160106.1"/>
    <property type="molecule type" value="Genomic_DNA"/>
</dbReference>
<proteinExistence type="predicted"/>
<gene>
    <name evidence="1" type="ORF">QNA08_17990</name>
</gene>
<organism evidence="1 2">
    <name type="scientific">Chelatococcus albus</name>
    <dbReference type="NCBI Taxonomy" id="3047466"/>
    <lineage>
        <taxon>Bacteria</taxon>
        <taxon>Pseudomonadati</taxon>
        <taxon>Pseudomonadota</taxon>
        <taxon>Alphaproteobacteria</taxon>
        <taxon>Hyphomicrobiales</taxon>
        <taxon>Chelatococcaceae</taxon>
        <taxon>Chelatococcus</taxon>
    </lineage>
</organism>
<evidence type="ECO:0000313" key="1">
    <source>
        <dbReference type="EMBL" id="MDJ1160106.1"/>
    </source>
</evidence>
<dbReference type="Proteomes" id="UP001321492">
    <property type="component" value="Unassembled WGS sequence"/>
</dbReference>
<keyword evidence="2" id="KW-1185">Reference proteome</keyword>
<dbReference type="RefSeq" id="WP_283742105.1">
    <property type="nucleotide sequence ID" value="NZ_JASJEV010000017.1"/>
</dbReference>